<comment type="caution">
    <text evidence="10">The sequence shown here is derived from an EMBL/GenBank/DDBJ whole genome shotgun (WGS) entry which is preliminary data.</text>
</comment>
<dbReference type="Pfam" id="PF03116">
    <property type="entry name" value="NQR2_RnfD_RnfE"/>
    <property type="match status" value="1"/>
</dbReference>
<keyword evidence="8 9" id="KW-0472">Membrane</keyword>
<dbReference type="AlphaFoldDB" id="A0A7C5RIX9"/>
<keyword evidence="4" id="KW-0288">FMN</keyword>
<evidence type="ECO:0000256" key="5">
    <source>
        <dbReference type="ARBA" id="ARBA00022692"/>
    </source>
</evidence>
<evidence type="ECO:0000256" key="4">
    <source>
        <dbReference type="ARBA" id="ARBA00022643"/>
    </source>
</evidence>
<feature type="transmembrane region" description="Helical" evidence="9">
    <location>
        <begin position="252"/>
        <end position="270"/>
    </location>
</feature>
<evidence type="ECO:0000256" key="1">
    <source>
        <dbReference type="ARBA" id="ARBA00022448"/>
    </source>
</evidence>
<reference evidence="10" key="1">
    <citation type="journal article" date="2020" name="mSystems">
        <title>Genome- and Community-Level Interaction Insights into Carbon Utilization and Element Cycling Functions of Hydrothermarchaeota in Hydrothermal Sediment.</title>
        <authorList>
            <person name="Zhou Z."/>
            <person name="Liu Y."/>
            <person name="Xu W."/>
            <person name="Pan J."/>
            <person name="Luo Z.H."/>
            <person name="Li M."/>
        </authorList>
    </citation>
    <scope>NUCLEOTIDE SEQUENCE [LARGE SCALE GENOMIC DNA]</scope>
    <source>
        <strain evidence="10">SpSt-609</strain>
    </source>
</reference>
<feature type="transmembrane region" description="Helical" evidence="9">
    <location>
        <begin position="164"/>
        <end position="187"/>
    </location>
</feature>
<name>A0A7C5RIX9_9BACT</name>
<evidence type="ECO:0000256" key="7">
    <source>
        <dbReference type="ARBA" id="ARBA00022989"/>
    </source>
</evidence>
<dbReference type="GO" id="GO:0005886">
    <property type="term" value="C:plasma membrane"/>
    <property type="evidence" value="ECO:0007669"/>
    <property type="project" value="TreeGrafter"/>
</dbReference>
<sequence>MSGTSSFFQKQPMMRRMLLALLPIYVFSIFAYGPYVIFLSFVVFTTGIFVEYLFESRKNKPVSEAVLVTCMLLTLAMPPRVPLWLAIIATAFAVVFGKEVYGGFGRNVFNPAITGRLFVYITFPLLMTKGWVKPSPFGVDLVTSATPLEILRHGGSVGLLDLFLGWRAGSIGEAPIFLIIASAIYLIVTKTASWRIIISTLISAFVTTLVFDLANVANALPTIPAILSGSLLFVAIFMATDPISAPKKAISHWYYGVIIGVSGVIIRTFSLFPEGWSFALLLGNTFAPLLDEIVKEKKKPSSKKVTV</sequence>
<evidence type="ECO:0000256" key="3">
    <source>
        <dbReference type="ARBA" id="ARBA00022630"/>
    </source>
</evidence>
<evidence type="ECO:0000256" key="2">
    <source>
        <dbReference type="ARBA" id="ARBA00022553"/>
    </source>
</evidence>
<feature type="transmembrane region" description="Helical" evidence="9">
    <location>
        <begin position="194"/>
        <end position="214"/>
    </location>
</feature>
<evidence type="ECO:0000313" key="10">
    <source>
        <dbReference type="EMBL" id="HGU41013.1"/>
    </source>
</evidence>
<evidence type="ECO:0000256" key="6">
    <source>
        <dbReference type="ARBA" id="ARBA00022967"/>
    </source>
</evidence>
<keyword evidence="5 9" id="KW-0812">Transmembrane</keyword>
<proteinExistence type="predicted"/>
<organism evidence="10">
    <name type="scientific">Fervidobacterium thailandense</name>
    <dbReference type="NCBI Taxonomy" id="1008305"/>
    <lineage>
        <taxon>Bacteria</taxon>
        <taxon>Thermotogati</taxon>
        <taxon>Thermotogota</taxon>
        <taxon>Thermotogae</taxon>
        <taxon>Thermotogales</taxon>
        <taxon>Fervidobacteriaceae</taxon>
        <taxon>Fervidobacterium</taxon>
    </lineage>
</organism>
<dbReference type="PANTHER" id="PTHR30578">
    <property type="entry name" value="ELECTRON TRANSPORT COMPLEX PROTEIN RNFD"/>
    <property type="match status" value="1"/>
</dbReference>
<gene>
    <name evidence="10" type="ORF">ENT77_07440</name>
</gene>
<dbReference type="PANTHER" id="PTHR30578:SF1">
    <property type="entry name" value="NA(+)-TRANSLOCATING NADH-QUINONE REDUCTASE SUBUNIT B"/>
    <property type="match status" value="1"/>
</dbReference>
<accession>A0A7C5RIX9</accession>
<evidence type="ECO:0000256" key="8">
    <source>
        <dbReference type="ARBA" id="ARBA00023136"/>
    </source>
</evidence>
<dbReference type="GO" id="GO:0055085">
    <property type="term" value="P:transmembrane transport"/>
    <property type="evidence" value="ECO:0007669"/>
    <property type="project" value="InterPro"/>
</dbReference>
<protein>
    <submittedName>
        <fullName evidence="10">NADH:ubiquinone oxidoreductase, Na translocating, B subunit</fullName>
    </submittedName>
</protein>
<dbReference type="EMBL" id="DSZY01000033">
    <property type="protein sequence ID" value="HGU41013.1"/>
    <property type="molecule type" value="Genomic_DNA"/>
</dbReference>
<keyword evidence="2" id="KW-0597">Phosphoprotein</keyword>
<feature type="transmembrane region" description="Helical" evidence="9">
    <location>
        <begin position="113"/>
        <end position="132"/>
    </location>
</feature>
<keyword evidence="1" id="KW-0813">Transport</keyword>
<feature type="transmembrane region" description="Helical" evidence="9">
    <location>
        <begin position="220"/>
        <end position="240"/>
    </location>
</feature>
<feature type="transmembrane region" description="Helical" evidence="9">
    <location>
        <begin position="83"/>
        <end position="101"/>
    </location>
</feature>
<dbReference type="InterPro" id="IPR004338">
    <property type="entry name" value="NqrB/RnfD"/>
</dbReference>
<keyword evidence="10" id="KW-0830">Ubiquinone</keyword>
<evidence type="ECO:0000256" key="9">
    <source>
        <dbReference type="SAM" id="Phobius"/>
    </source>
</evidence>
<keyword evidence="7 9" id="KW-1133">Transmembrane helix</keyword>
<keyword evidence="3" id="KW-0285">Flavoprotein</keyword>
<keyword evidence="6" id="KW-1278">Translocase</keyword>